<proteinExistence type="predicted"/>
<protein>
    <submittedName>
        <fullName evidence="2">Uncharacterized protein</fullName>
    </submittedName>
</protein>
<accession>A0A8S9RUC2</accession>
<organism evidence="2 3">
    <name type="scientific">Brassica cretica</name>
    <name type="common">Mustard</name>
    <dbReference type="NCBI Taxonomy" id="69181"/>
    <lineage>
        <taxon>Eukaryota</taxon>
        <taxon>Viridiplantae</taxon>
        <taxon>Streptophyta</taxon>
        <taxon>Embryophyta</taxon>
        <taxon>Tracheophyta</taxon>
        <taxon>Spermatophyta</taxon>
        <taxon>Magnoliopsida</taxon>
        <taxon>eudicotyledons</taxon>
        <taxon>Gunneridae</taxon>
        <taxon>Pentapetalae</taxon>
        <taxon>rosids</taxon>
        <taxon>malvids</taxon>
        <taxon>Brassicales</taxon>
        <taxon>Brassicaceae</taxon>
        <taxon>Brassiceae</taxon>
        <taxon>Brassica</taxon>
    </lineage>
</organism>
<reference evidence="2" key="1">
    <citation type="submission" date="2019-12" db="EMBL/GenBank/DDBJ databases">
        <title>Genome sequencing and annotation of Brassica cretica.</title>
        <authorList>
            <person name="Studholme D.J."/>
            <person name="Sarris P."/>
        </authorList>
    </citation>
    <scope>NUCLEOTIDE SEQUENCE</scope>
    <source>
        <strain evidence="2">PFS-109/04</strain>
        <tissue evidence="2">Leaf</tissue>
    </source>
</reference>
<feature type="compositionally biased region" description="Polar residues" evidence="1">
    <location>
        <begin position="171"/>
        <end position="188"/>
    </location>
</feature>
<feature type="compositionally biased region" description="Polar residues" evidence="1">
    <location>
        <begin position="70"/>
        <end position="84"/>
    </location>
</feature>
<feature type="compositionally biased region" description="Acidic residues" evidence="1">
    <location>
        <begin position="120"/>
        <end position="130"/>
    </location>
</feature>
<feature type="region of interest" description="Disordered" evidence="1">
    <location>
        <begin position="55"/>
        <end position="90"/>
    </location>
</feature>
<comment type="caution">
    <text evidence="2">The sequence shown here is derived from an EMBL/GenBank/DDBJ whole genome shotgun (WGS) entry which is preliminary data.</text>
</comment>
<dbReference type="Proteomes" id="UP000712600">
    <property type="component" value="Unassembled WGS sequence"/>
</dbReference>
<feature type="compositionally biased region" description="Polar residues" evidence="1">
    <location>
        <begin position="9"/>
        <end position="25"/>
    </location>
</feature>
<name>A0A8S9RUC2_BRACR</name>
<evidence type="ECO:0000313" key="3">
    <source>
        <dbReference type="Proteomes" id="UP000712600"/>
    </source>
</evidence>
<dbReference type="AlphaFoldDB" id="A0A8S9RUC2"/>
<feature type="compositionally biased region" description="Basic and acidic residues" evidence="1">
    <location>
        <begin position="131"/>
        <end position="146"/>
    </location>
</feature>
<evidence type="ECO:0000256" key="1">
    <source>
        <dbReference type="SAM" id="MobiDB-lite"/>
    </source>
</evidence>
<evidence type="ECO:0000313" key="2">
    <source>
        <dbReference type="EMBL" id="KAF3583304.1"/>
    </source>
</evidence>
<feature type="region of interest" description="Disordered" evidence="1">
    <location>
        <begin position="1"/>
        <end position="36"/>
    </location>
</feature>
<gene>
    <name evidence="2" type="ORF">F2Q69_00031682</name>
</gene>
<sequence>MDEDKRAYNANQQALKPTASKTSGAQEPRQHVPYKNKVPVYAIFEGDQSGVVAAVREPGWNEWERDTEGKTQQSRKPASANSKSSYDRNKFCKYHDMRGHDTKECRQLYEAWLASTSNEKEEDSPPIDDGDQSHHDEESTSDEEKPKARRKIFTIGATPSTTAKPEDDLRQSLSQKSGKTIESLTPTNTLARTIGSRSTLMEIDGAPPRISRSIRKLNVSDARHVLDAKRKDPLHRQVERKPELLSNNQSDCIETTDL</sequence>
<dbReference type="EMBL" id="QGKX02000088">
    <property type="protein sequence ID" value="KAF3583304.1"/>
    <property type="molecule type" value="Genomic_DNA"/>
</dbReference>
<feature type="region of interest" description="Disordered" evidence="1">
    <location>
        <begin position="116"/>
        <end position="188"/>
    </location>
</feature>